<comment type="caution">
    <text evidence="3">The sequence shown here is derived from an EMBL/GenBank/DDBJ whole genome shotgun (WGS) entry which is preliminary data.</text>
</comment>
<dbReference type="InterPro" id="IPR002563">
    <property type="entry name" value="Flavin_Rdtase-like_dom"/>
</dbReference>
<evidence type="ECO:0000313" key="4">
    <source>
        <dbReference type="Proteomes" id="UP000551501"/>
    </source>
</evidence>
<evidence type="ECO:0000313" key="3">
    <source>
        <dbReference type="EMBL" id="MBB4136380.1"/>
    </source>
</evidence>
<protein>
    <submittedName>
        <fullName evidence="3">Flavin reductase (DIM6/NTAB) family NADH-FMN oxidoreductase RutF</fullName>
    </submittedName>
</protein>
<dbReference type="SUPFAM" id="SSF50475">
    <property type="entry name" value="FMN-binding split barrel"/>
    <property type="match status" value="1"/>
</dbReference>
<dbReference type="InterPro" id="IPR012349">
    <property type="entry name" value="Split_barrel_FMN-bd"/>
</dbReference>
<accession>A0A840F852</accession>
<dbReference type="RefSeq" id="WP_183371368.1">
    <property type="nucleotide sequence ID" value="NZ_BAABHL010000120.1"/>
</dbReference>
<evidence type="ECO:0000256" key="1">
    <source>
        <dbReference type="SAM" id="Phobius"/>
    </source>
</evidence>
<dbReference type="Pfam" id="PF01613">
    <property type="entry name" value="Flavin_Reduct"/>
    <property type="match status" value="1"/>
</dbReference>
<proteinExistence type="predicted"/>
<dbReference type="SMART" id="SM00903">
    <property type="entry name" value="Flavin_Reduct"/>
    <property type="match status" value="1"/>
</dbReference>
<keyword evidence="4" id="KW-1185">Reference proteome</keyword>
<feature type="transmembrane region" description="Helical" evidence="1">
    <location>
        <begin position="30"/>
        <end position="50"/>
    </location>
</feature>
<organism evidence="3 4">
    <name type="scientific">Gordonia humi</name>
    <dbReference type="NCBI Taxonomy" id="686429"/>
    <lineage>
        <taxon>Bacteria</taxon>
        <taxon>Bacillati</taxon>
        <taxon>Actinomycetota</taxon>
        <taxon>Actinomycetes</taxon>
        <taxon>Mycobacteriales</taxon>
        <taxon>Gordoniaceae</taxon>
        <taxon>Gordonia</taxon>
    </lineage>
</organism>
<dbReference type="Proteomes" id="UP000551501">
    <property type="component" value="Unassembled WGS sequence"/>
</dbReference>
<dbReference type="Gene3D" id="2.30.110.10">
    <property type="entry name" value="Electron Transport, Fmn-binding Protein, Chain A"/>
    <property type="match status" value="1"/>
</dbReference>
<name>A0A840F852_9ACTN</name>
<feature type="domain" description="Flavin reductase like" evidence="2">
    <location>
        <begin position="10"/>
        <end position="158"/>
    </location>
</feature>
<reference evidence="3 4" key="1">
    <citation type="submission" date="2020-08" db="EMBL/GenBank/DDBJ databases">
        <title>Sequencing the genomes of 1000 actinobacteria strains.</title>
        <authorList>
            <person name="Klenk H.-P."/>
        </authorList>
    </citation>
    <scope>NUCLEOTIDE SEQUENCE [LARGE SCALE GENOMIC DNA]</scope>
    <source>
        <strain evidence="3 4">DSM 45298</strain>
    </source>
</reference>
<dbReference type="GO" id="GO:0010181">
    <property type="term" value="F:FMN binding"/>
    <property type="evidence" value="ECO:0007669"/>
    <property type="project" value="InterPro"/>
</dbReference>
<dbReference type="GO" id="GO:0016646">
    <property type="term" value="F:oxidoreductase activity, acting on the CH-NH group of donors, NAD or NADP as acceptor"/>
    <property type="evidence" value="ECO:0007669"/>
    <property type="project" value="UniProtKB-ARBA"/>
</dbReference>
<keyword evidence="1" id="KW-0472">Membrane</keyword>
<dbReference type="AlphaFoldDB" id="A0A840F852"/>
<dbReference type="EMBL" id="JACIFP010000001">
    <property type="protein sequence ID" value="MBB4136380.1"/>
    <property type="molecule type" value="Genomic_DNA"/>
</dbReference>
<sequence length="168" mass="17860">MGADSRYDAFSRYGSGVTFVSVRDDDEDGFFVAASVLTASVSPFTLAVSVGERRDALTPMTDGATWSLSILGVQHVELVSRLTGRTSPGERREAVIAAGARRSTEGPLWLPDALASFWCRTVSATPVNDQVLVVGEVLRVGEIGDGAPLMRWGRRFGSVSALPGERAA</sequence>
<keyword evidence="1" id="KW-0812">Transmembrane</keyword>
<keyword evidence="1" id="KW-1133">Transmembrane helix</keyword>
<gene>
    <name evidence="3" type="ORF">BKA16_002932</name>
</gene>
<evidence type="ECO:0000259" key="2">
    <source>
        <dbReference type="SMART" id="SM00903"/>
    </source>
</evidence>